<dbReference type="OrthoDB" id="1898560at2759"/>
<dbReference type="InterPro" id="IPR008978">
    <property type="entry name" value="HSP20-like_chaperone"/>
</dbReference>
<dbReference type="PROSITE" id="PS51203">
    <property type="entry name" value="CS"/>
    <property type="match status" value="1"/>
</dbReference>
<dbReference type="InterPro" id="IPR044563">
    <property type="entry name" value="Sgt1-like"/>
</dbReference>
<feature type="compositionally biased region" description="Low complexity" evidence="2">
    <location>
        <begin position="144"/>
        <end position="166"/>
    </location>
</feature>
<dbReference type="SUPFAM" id="SSF48452">
    <property type="entry name" value="TPR-like"/>
    <property type="match status" value="1"/>
</dbReference>
<dbReference type="InterPro" id="IPR007699">
    <property type="entry name" value="SGS_dom"/>
</dbReference>
<accession>A0A6A5QTT3</accession>
<sequence length="399" mass="43558">MDHAKKGDTALSASQYTEAIQHYTDALAVNPAAVKYYIGRSTAYQRTHKYADALADAELAVVLAHKRAKRELIKDAQFRRALALFFLGRYADADYVLTIVQELDEKDKMLPTWSAKVAAKLKDLPEEDERRNVTAKKVPDVEIPAAPATSTSTSASTSASKPTTSSADVATIKSADVAVPKPTVPTPTNKIKHDWYQSSDSVTVNILAKGAPKDTTTVEFEKDSLSVSFPIAGSESEFHFSADPLFASIDPSQSKFRVTPNKVELTLKKAAPGVKWHNLEGDRQVEALTDENKATIPSHVLTGKTAQEPAPAYPTSSKSGAKNWDKLAKEDLDDKDDMEGDETSHFFKQLYKGASPDQQRAMMKSYQESGGTVLSTDWGSISVKTVVPEPPEGMEAKKY</sequence>
<feature type="compositionally biased region" description="Basic and acidic residues" evidence="2">
    <location>
        <begin position="323"/>
        <end position="332"/>
    </location>
</feature>
<dbReference type="Gene3D" id="1.25.40.10">
    <property type="entry name" value="Tetratricopeptide repeat domain"/>
    <property type="match status" value="1"/>
</dbReference>
<feature type="domain" description="SGS" evidence="3">
    <location>
        <begin position="312"/>
        <end position="399"/>
    </location>
</feature>
<dbReference type="Gene3D" id="2.60.40.790">
    <property type="match status" value="1"/>
</dbReference>
<dbReference type="Pfam" id="PF04969">
    <property type="entry name" value="CS"/>
    <property type="match status" value="1"/>
</dbReference>
<evidence type="ECO:0008006" key="7">
    <source>
        <dbReference type="Google" id="ProtNLM"/>
    </source>
</evidence>
<dbReference type="Proteomes" id="UP000800096">
    <property type="component" value="Unassembled WGS sequence"/>
</dbReference>
<dbReference type="EMBL" id="ML979133">
    <property type="protein sequence ID" value="KAF1918799.1"/>
    <property type="molecule type" value="Genomic_DNA"/>
</dbReference>
<dbReference type="InterPro" id="IPR011990">
    <property type="entry name" value="TPR-like_helical_dom_sf"/>
</dbReference>
<evidence type="ECO:0000259" key="4">
    <source>
        <dbReference type="PROSITE" id="PS51203"/>
    </source>
</evidence>
<comment type="similarity">
    <text evidence="1">Belongs to the SGT1 family.</text>
</comment>
<evidence type="ECO:0000313" key="6">
    <source>
        <dbReference type="Proteomes" id="UP000800096"/>
    </source>
</evidence>
<evidence type="ECO:0000256" key="1">
    <source>
        <dbReference type="ARBA" id="ARBA00008509"/>
    </source>
</evidence>
<gene>
    <name evidence="5" type="ORF">BDU57DRAFT_120536</name>
</gene>
<dbReference type="PROSITE" id="PS51048">
    <property type="entry name" value="SGS"/>
    <property type="match status" value="1"/>
</dbReference>
<dbReference type="InterPro" id="IPR007052">
    <property type="entry name" value="CS_dom"/>
</dbReference>
<dbReference type="GO" id="GO:0051087">
    <property type="term" value="F:protein-folding chaperone binding"/>
    <property type="evidence" value="ECO:0007669"/>
    <property type="project" value="InterPro"/>
</dbReference>
<name>A0A6A5QTT3_AMPQU</name>
<feature type="domain" description="CS" evidence="4">
    <location>
        <begin position="188"/>
        <end position="280"/>
    </location>
</feature>
<organism evidence="5 6">
    <name type="scientific">Ampelomyces quisqualis</name>
    <name type="common">Powdery mildew agent</name>
    <dbReference type="NCBI Taxonomy" id="50730"/>
    <lineage>
        <taxon>Eukaryota</taxon>
        <taxon>Fungi</taxon>
        <taxon>Dikarya</taxon>
        <taxon>Ascomycota</taxon>
        <taxon>Pezizomycotina</taxon>
        <taxon>Dothideomycetes</taxon>
        <taxon>Pleosporomycetidae</taxon>
        <taxon>Pleosporales</taxon>
        <taxon>Pleosporineae</taxon>
        <taxon>Phaeosphaeriaceae</taxon>
        <taxon>Ampelomyces</taxon>
    </lineage>
</organism>
<reference evidence="5" key="1">
    <citation type="journal article" date="2020" name="Stud. Mycol.">
        <title>101 Dothideomycetes genomes: a test case for predicting lifestyles and emergence of pathogens.</title>
        <authorList>
            <person name="Haridas S."/>
            <person name="Albert R."/>
            <person name="Binder M."/>
            <person name="Bloem J."/>
            <person name="Labutti K."/>
            <person name="Salamov A."/>
            <person name="Andreopoulos B."/>
            <person name="Baker S."/>
            <person name="Barry K."/>
            <person name="Bills G."/>
            <person name="Bluhm B."/>
            <person name="Cannon C."/>
            <person name="Castanera R."/>
            <person name="Culley D."/>
            <person name="Daum C."/>
            <person name="Ezra D."/>
            <person name="Gonzalez J."/>
            <person name="Henrissat B."/>
            <person name="Kuo A."/>
            <person name="Liang C."/>
            <person name="Lipzen A."/>
            <person name="Lutzoni F."/>
            <person name="Magnuson J."/>
            <person name="Mondo S."/>
            <person name="Nolan M."/>
            <person name="Ohm R."/>
            <person name="Pangilinan J."/>
            <person name="Park H.-J."/>
            <person name="Ramirez L."/>
            <person name="Alfaro M."/>
            <person name="Sun H."/>
            <person name="Tritt A."/>
            <person name="Yoshinaga Y."/>
            <person name="Zwiers L.-H."/>
            <person name="Turgeon B."/>
            <person name="Goodwin S."/>
            <person name="Spatafora J."/>
            <person name="Crous P."/>
            <person name="Grigoriev I."/>
        </authorList>
    </citation>
    <scope>NUCLEOTIDE SEQUENCE</scope>
    <source>
        <strain evidence="5">HMLAC05119</strain>
    </source>
</reference>
<feature type="region of interest" description="Disordered" evidence="2">
    <location>
        <begin position="141"/>
        <end position="166"/>
    </location>
</feature>
<proteinExistence type="inferred from homology"/>
<protein>
    <recommendedName>
        <fullName evidence="7">SGS domain-containing protein</fullName>
    </recommendedName>
</protein>
<dbReference type="AlphaFoldDB" id="A0A6A5QTT3"/>
<evidence type="ECO:0000259" key="3">
    <source>
        <dbReference type="PROSITE" id="PS51048"/>
    </source>
</evidence>
<dbReference type="Pfam" id="PF05002">
    <property type="entry name" value="SGS"/>
    <property type="match status" value="1"/>
</dbReference>
<dbReference type="CDD" id="cd06466">
    <property type="entry name" value="p23_CS_SGT1_like"/>
    <property type="match status" value="1"/>
</dbReference>
<keyword evidence="6" id="KW-1185">Reference proteome</keyword>
<evidence type="ECO:0000256" key="2">
    <source>
        <dbReference type="SAM" id="MobiDB-lite"/>
    </source>
</evidence>
<feature type="region of interest" description="Disordered" evidence="2">
    <location>
        <begin position="306"/>
        <end position="341"/>
    </location>
</feature>
<evidence type="ECO:0000313" key="5">
    <source>
        <dbReference type="EMBL" id="KAF1918799.1"/>
    </source>
</evidence>
<dbReference type="SUPFAM" id="SSF49764">
    <property type="entry name" value="HSP20-like chaperones"/>
    <property type="match status" value="1"/>
</dbReference>
<dbReference type="PANTHER" id="PTHR45862">
    <property type="entry name" value="PROTEIN SGT1 HOMOLOG"/>
    <property type="match status" value="1"/>
</dbReference>